<reference evidence="6 7" key="1">
    <citation type="submission" date="2023-10" db="EMBL/GenBank/DDBJ databases">
        <title>Development of a sustainable strategy for remediation of hydrocarbon-contaminated territories based on the waste exchange concept.</title>
        <authorList>
            <person name="Krivoruchko A."/>
        </authorList>
    </citation>
    <scope>NUCLEOTIDE SEQUENCE [LARGE SCALE GENOMIC DNA]</scope>
    <source>
        <strain evidence="6 7">IEGM 1322</strain>
    </source>
</reference>
<dbReference type="PIRSF" id="PIRSF036625">
    <property type="entry name" value="GAF_ANTAR"/>
    <property type="match status" value="1"/>
</dbReference>
<dbReference type="SMART" id="SM00065">
    <property type="entry name" value="GAF"/>
    <property type="match status" value="1"/>
</dbReference>
<evidence type="ECO:0000313" key="6">
    <source>
        <dbReference type="EMBL" id="MDV6230075.1"/>
    </source>
</evidence>
<keyword evidence="3" id="KW-0175">Coiled coil</keyword>
<dbReference type="InterPro" id="IPR036388">
    <property type="entry name" value="WH-like_DNA-bd_sf"/>
</dbReference>
<dbReference type="InterPro" id="IPR005561">
    <property type="entry name" value="ANTAR"/>
</dbReference>
<dbReference type="Pfam" id="PF03861">
    <property type="entry name" value="ANTAR"/>
    <property type="match status" value="1"/>
</dbReference>
<evidence type="ECO:0000256" key="4">
    <source>
        <dbReference type="SAM" id="MobiDB-lite"/>
    </source>
</evidence>
<dbReference type="InterPro" id="IPR012074">
    <property type="entry name" value="GAF_ANTAR"/>
</dbReference>
<evidence type="ECO:0000259" key="5">
    <source>
        <dbReference type="PROSITE" id="PS50921"/>
    </source>
</evidence>
<feature type="domain" description="ANTAR" evidence="5">
    <location>
        <begin position="190"/>
        <end position="251"/>
    </location>
</feature>
<accession>A0ABU4AV11</accession>
<comment type="caution">
    <text evidence="6">The sequence shown here is derived from an EMBL/GenBank/DDBJ whole genome shotgun (WGS) entry which is preliminary data.</text>
</comment>
<dbReference type="SUPFAM" id="SSF55781">
    <property type="entry name" value="GAF domain-like"/>
    <property type="match status" value="1"/>
</dbReference>
<organism evidence="6 7">
    <name type="scientific">Rhodococcus cercidiphylli</name>
    <dbReference type="NCBI Taxonomy" id="489916"/>
    <lineage>
        <taxon>Bacteria</taxon>
        <taxon>Bacillati</taxon>
        <taxon>Actinomycetota</taxon>
        <taxon>Actinomycetes</taxon>
        <taxon>Mycobacteriales</taxon>
        <taxon>Nocardiaceae</taxon>
        <taxon>Rhodococcus</taxon>
    </lineage>
</organism>
<keyword evidence="7" id="KW-1185">Reference proteome</keyword>
<dbReference type="InterPro" id="IPR029016">
    <property type="entry name" value="GAF-like_dom_sf"/>
</dbReference>
<dbReference type="SMART" id="SM01012">
    <property type="entry name" value="ANTAR"/>
    <property type="match status" value="1"/>
</dbReference>
<dbReference type="Pfam" id="PF13185">
    <property type="entry name" value="GAF_2"/>
    <property type="match status" value="1"/>
</dbReference>
<feature type="compositionally biased region" description="Basic and acidic residues" evidence="4">
    <location>
        <begin position="265"/>
        <end position="277"/>
    </location>
</feature>
<dbReference type="Gene3D" id="1.10.10.10">
    <property type="entry name" value="Winged helix-like DNA-binding domain superfamily/Winged helix DNA-binding domain"/>
    <property type="match status" value="1"/>
</dbReference>
<evidence type="ECO:0000256" key="2">
    <source>
        <dbReference type="ARBA" id="ARBA00023163"/>
    </source>
</evidence>
<keyword evidence="1" id="KW-0805">Transcription regulation</keyword>
<feature type="coiled-coil region" evidence="3">
    <location>
        <begin position="176"/>
        <end position="203"/>
    </location>
</feature>
<dbReference type="InterPro" id="IPR003018">
    <property type="entry name" value="GAF"/>
</dbReference>
<keyword evidence="2" id="KW-0804">Transcription</keyword>
<feature type="region of interest" description="Disordered" evidence="4">
    <location>
        <begin position="257"/>
        <end position="277"/>
    </location>
</feature>
<dbReference type="RefSeq" id="WP_317547636.1">
    <property type="nucleotide sequence ID" value="NZ_JAWLKE010000002.1"/>
</dbReference>
<evidence type="ECO:0000313" key="7">
    <source>
        <dbReference type="Proteomes" id="UP001185899"/>
    </source>
</evidence>
<name>A0ABU4AV11_9NOCA</name>
<gene>
    <name evidence="6" type="ORF">R3P95_05895</name>
</gene>
<proteinExistence type="predicted"/>
<dbReference type="Gene3D" id="3.30.450.40">
    <property type="match status" value="1"/>
</dbReference>
<dbReference type="EMBL" id="JAWLKE010000002">
    <property type="protein sequence ID" value="MDV6230075.1"/>
    <property type="molecule type" value="Genomic_DNA"/>
</dbReference>
<dbReference type="PROSITE" id="PS50921">
    <property type="entry name" value="ANTAR"/>
    <property type="match status" value="1"/>
</dbReference>
<sequence length="277" mass="29507">MIDRSVEDGNCRLRSSRDTTVPVFGRAADCTHALRRVRDKILSGKDVDAVLQAVCAEVAAVLPGSNLVGITIVDDAGRPRTVASTDATVNVVDSDQYRTGEGPCLEAARSRSVVRASVDEAESRWPRFSAAVADLGIDGYLAAPLALDGGRFGSLNVYGVGADNFTTINKDFVELLATSIETVVALLQRLRSAEEEVTGLRTAMKTRGEIDQAKGMVMALRGISGDAAFALLSEQSQNRNIKVSDIAASMIDSIAQQSGTGLTQRRGDRPEPTHSRD</sequence>
<dbReference type="Proteomes" id="UP001185899">
    <property type="component" value="Unassembled WGS sequence"/>
</dbReference>
<protein>
    <submittedName>
        <fullName evidence="6">GAF and ANTAR domain-containing protein</fullName>
    </submittedName>
</protein>
<evidence type="ECO:0000256" key="3">
    <source>
        <dbReference type="SAM" id="Coils"/>
    </source>
</evidence>
<evidence type="ECO:0000256" key="1">
    <source>
        <dbReference type="ARBA" id="ARBA00023015"/>
    </source>
</evidence>